<dbReference type="Pfam" id="PF00583">
    <property type="entry name" value="Acetyltransf_1"/>
    <property type="match status" value="1"/>
</dbReference>
<evidence type="ECO:0000256" key="2">
    <source>
        <dbReference type="ARBA" id="ARBA00023315"/>
    </source>
</evidence>
<comment type="caution">
    <text evidence="4">The sequence shown here is derived from an EMBL/GenBank/DDBJ whole genome shotgun (WGS) entry which is preliminary data.</text>
</comment>
<dbReference type="OrthoDB" id="9805924at2"/>
<dbReference type="AlphaFoldDB" id="E9SHX4"/>
<sequence>MIRRAQEKDTPQIMSLLRQVCKVHADGRPDLFVDGGTKYSEDELRAILADDSTPVFGWCDKEDVLRGYAFCVIKEPTSDTATTNIRSLYIDDICVDENARGRHIGKELYEAVRTFAKNAGCYNITLNVWEKNPTARAFYEAMGMTVQKTCMECIL</sequence>
<dbReference type="Gene3D" id="3.40.630.30">
    <property type="match status" value="1"/>
</dbReference>
<dbReference type="CDD" id="cd04301">
    <property type="entry name" value="NAT_SF"/>
    <property type="match status" value="1"/>
</dbReference>
<keyword evidence="2" id="KW-0012">Acyltransferase</keyword>
<gene>
    <name evidence="4" type="ORF">CUS_7078</name>
</gene>
<evidence type="ECO:0000256" key="1">
    <source>
        <dbReference type="ARBA" id="ARBA00022679"/>
    </source>
</evidence>
<keyword evidence="1 4" id="KW-0808">Transferase</keyword>
<keyword evidence="5" id="KW-1185">Reference proteome</keyword>
<name>E9SHX4_RUMAL</name>
<proteinExistence type="predicted"/>
<dbReference type="EMBL" id="ADKM02000134">
    <property type="protein sequence ID" value="EGC01107.1"/>
    <property type="molecule type" value="Genomic_DNA"/>
</dbReference>
<reference evidence="4 5" key="1">
    <citation type="submission" date="2011-02" db="EMBL/GenBank/DDBJ databases">
        <authorList>
            <person name="Nelson K.E."/>
            <person name="Sutton G."/>
            <person name="Torralba M."/>
            <person name="Durkin S."/>
            <person name="Harkins D."/>
            <person name="Montgomery R."/>
            <person name="Ziemer C."/>
            <person name="Klaassens E."/>
            <person name="Ocuiv P."/>
            <person name="Morrison M."/>
        </authorList>
    </citation>
    <scope>NUCLEOTIDE SEQUENCE [LARGE SCALE GENOMIC DNA]</scope>
    <source>
        <strain evidence="4 5">8</strain>
    </source>
</reference>
<dbReference type="PANTHER" id="PTHR10545:SF29">
    <property type="entry name" value="GH14572P-RELATED"/>
    <property type="match status" value="1"/>
</dbReference>
<organism evidence="4 5">
    <name type="scientific">Ruminococcus albus 8</name>
    <dbReference type="NCBI Taxonomy" id="246199"/>
    <lineage>
        <taxon>Bacteria</taxon>
        <taxon>Bacillati</taxon>
        <taxon>Bacillota</taxon>
        <taxon>Clostridia</taxon>
        <taxon>Eubacteriales</taxon>
        <taxon>Oscillospiraceae</taxon>
        <taxon>Ruminococcus</taxon>
    </lineage>
</organism>
<dbReference type="Proteomes" id="UP000004259">
    <property type="component" value="Unassembled WGS sequence"/>
</dbReference>
<dbReference type="InterPro" id="IPR051016">
    <property type="entry name" value="Diverse_Substrate_AcTransf"/>
</dbReference>
<evidence type="ECO:0000313" key="5">
    <source>
        <dbReference type="Proteomes" id="UP000004259"/>
    </source>
</evidence>
<feature type="domain" description="N-acetyltransferase" evidence="3">
    <location>
        <begin position="1"/>
        <end position="155"/>
    </location>
</feature>
<dbReference type="RefSeq" id="WP_002853184.1">
    <property type="nucleotide sequence ID" value="NZ_ADKM02000134.1"/>
</dbReference>
<dbReference type="InterPro" id="IPR016181">
    <property type="entry name" value="Acyl_CoA_acyltransferase"/>
</dbReference>
<accession>E9SHX4</accession>
<evidence type="ECO:0000259" key="3">
    <source>
        <dbReference type="PROSITE" id="PS51186"/>
    </source>
</evidence>
<protein>
    <submittedName>
        <fullName evidence="4">Acetyltransferase, GNAT family</fullName>
    </submittedName>
</protein>
<dbReference type="SUPFAM" id="SSF55729">
    <property type="entry name" value="Acyl-CoA N-acyltransferases (Nat)"/>
    <property type="match status" value="1"/>
</dbReference>
<dbReference type="InterPro" id="IPR000182">
    <property type="entry name" value="GNAT_dom"/>
</dbReference>
<dbReference type="PANTHER" id="PTHR10545">
    <property type="entry name" value="DIAMINE N-ACETYLTRANSFERASE"/>
    <property type="match status" value="1"/>
</dbReference>
<evidence type="ECO:0000313" key="4">
    <source>
        <dbReference type="EMBL" id="EGC01107.1"/>
    </source>
</evidence>
<dbReference type="eggNOG" id="COG0456">
    <property type="taxonomic scope" value="Bacteria"/>
</dbReference>
<dbReference type="PROSITE" id="PS51186">
    <property type="entry name" value="GNAT"/>
    <property type="match status" value="1"/>
</dbReference>
<dbReference type="GO" id="GO:0008080">
    <property type="term" value="F:N-acetyltransferase activity"/>
    <property type="evidence" value="ECO:0007669"/>
    <property type="project" value="TreeGrafter"/>
</dbReference>